<protein>
    <submittedName>
        <fullName evidence="2">Uncharacterized protein</fullName>
    </submittedName>
</protein>
<proteinExistence type="predicted"/>
<name>A0ABS5BJI1_9BACT</name>
<sequence>MTKRLTGAALIVGVTASVVSGYIHFPPMTLQKMCKDSHYVRALKVIKRDKDKGVIVFEAAESLKGEKSQIATFKHVMRSDAEGAKSILNWAEDGKTAVMFTIESKPGGPPKALGYVFIDDYCYSVDFNSDGKYWLLIRGEPGMSACYHGSVEKLRGLIRDVLDGKEVKVPVKEPATKEDRDKRNNEINDVLKKNR</sequence>
<reference evidence="2 3" key="1">
    <citation type="submission" date="2021-04" db="EMBL/GenBank/DDBJ databases">
        <authorList>
            <person name="Ivanova A."/>
        </authorList>
    </citation>
    <scope>NUCLEOTIDE SEQUENCE [LARGE SCALE GENOMIC DNA]</scope>
    <source>
        <strain evidence="2 3">G18</strain>
    </source>
</reference>
<feature type="region of interest" description="Disordered" evidence="1">
    <location>
        <begin position="171"/>
        <end position="195"/>
    </location>
</feature>
<accession>A0ABS5BJI1</accession>
<evidence type="ECO:0000313" key="3">
    <source>
        <dbReference type="Proteomes" id="UP000676565"/>
    </source>
</evidence>
<organism evidence="2 3">
    <name type="scientific">Gemmata palustris</name>
    <dbReference type="NCBI Taxonomy" id="2822762"/>
    <lineage>
        <taxon>Bacteria</taxon>
        <taxon>Pseudomonadati</taxon>
        <taxon>Planctomycetota</taxon>
        <taxon>Planctomycetia</taxon>
        <taxon>Gemmatales</taxon>
        <taxon>Gemmataceae</taxon>
        <taxon>Gemmata</taxon>
    </lineage>
</organism>
<dbReference type="EMBL" id="JAGKQQ010000001">
    <property type="protein sequence ID" value="MBP3953861.1"/>
    <property type="molecule type" value="Genomic_DNA"/>
</dbReference>
<evidence type="ECO:0000256" key="1">
    <source>
        <dbReference type="SAM" id="MobiDB-lite"/>
    </source>
</evidence>
<dbReference type="Proteomes" id="UP000676565">
    <property type="component" value="Unassembled WGS sequence"/>
</dbReference>
<dbReference type="RefSeq" id="WP_210651761.1">
    <property type="nucleotide sequence ID" value="NZ_JAGKQQ010000001.1"/>
</dbReference>
<keyword evidence="3" id="KW-1185">Reference proteome</keyword>
<gene>
    <name evidence="2" type="ORF">J8F10_00915</name>
</gene>
<evidence type="ECO:0000313" key="2">
    <source>
        <dbReference type="EMBL" id="MBP3953861.1"/>
    </source>
</evidence>
<comment type="caution">
    <text evidence="2">The sequence shown here is derived from an EMBL/GenBank/DDBJ whole genome shotgun (WGS) entry which is preliminary data.</text>
</comment>